<evidence type="ECO:0000256" key="3">
    <source>
        <dbReference type="ARBA" id="ARBA00022679"/>
    </source>
</evidence>
<name>A0ABZ1MLK2_STREF</name>
<dbReference type="RefSeq" id="WP_189723920.1">
    <property type="nucleotide sequence ID" value="NZ_BMUK01000004.1"/>
</dbReference>
<dbReference type="Gene3D" id="1.10.600.10">
    <property type="entry name" value="Farnesyl Diphosphate Synthase"/>
    <property type="match status" value="1"/>
</dbReference>
<organism evidence="7 8">
    <name type="scientific">Streptomyces purpurascens</name>
    <dbReference type="NCBI Taxonomy" id="1924"/>
    <lineage>
        <taxon>Bacteria</taxon>
        <taxon>Bacillati</taxon>
        <taxon>Actinomycetota</taxon>
        <taxon>Actinomycetes</taxon>
        <taxon>Kitasatosporales</taxon>
        <taxon>Streptomycetaceae</taxon>
        <taxon>Streptomyces</taxon>
    </lineage>
</organism>
<evidence type="ECO:0000256" key="6">
    <source>
        <dbReference type="RuleBase" id="RU004466"/>
    </source>
</evidence>
<comment type="similarity">
    <text evidence="2 6">Belongs to the FPP/GGPP synthase family.</text>
</comment>
<keyword evidence="3 6" id="KW-0808">Transferase</keyword>
<dbReference type="InterPro" id="IPR008949">
    <property type="entry name" value="Isoprenoid_synthase_dom_sf"/>
</dbReference>
<dbReference type="SUPFAM" id="SSF48576">
    <property type="entry name" value="Terpenoid synthases"/>
    <property type="match status" value="1"/>
</dbReference>
<reference evidence="7 8" key="1">
    <citation type="submission" date="2022-10" db="EMBL/GenBank/DDBJ databases">
        <title>The complete genomes of actinobacterial strains from the NBC collection.</title>
        <authorList>
            <person name="Joergensen T.S."/>
            <person name="Alvarez Arevalo M."/>
            <person name="Sterndorff E.B."/>
            <person name="Faurdal D."/>
            <person name="Vuksanovic O."/>
            <person name="Mourched A.-S."/>
            <person name="Charusanti P."/>
            <person name="Shaw S."/>
            <person name="Blin K."/>
            <person name="Weber T."/>
        </authorList>
    </citation>
    <scope>NUCLEOTIDE SEQUENCE [LARGE SCALE GENOMIC DNA]</scope>
    <source>
        <strain evidence="7 8">NBC_00017</strain>
    </source>
</reference>
<keyword evidence="8" id="KW-1185">Reference proteome</keyword>
<protein>
    <submittedName>
        <fullName evidence="7">Polyprenyl synthetase family protein</fullName>
    </submittedName>
</protein>
<dbReference type="SFLD" id="SFLDS00005">
    <property type="entry name" value="Isoprenoid_Synthase_Type_I"/>
    <property type="match status" value="1"/>
</dbReference>
<evidence type="ECO:0000313" key="7">
    <source>
        <dbReference type="EMBL" id="WTW27479.1"/>
    </source>
</evidence>
<evidence type="ECO:0000313" key="8">
    <source>
        <dbReference type="Proteomes" id="UP001621512"/>
    </source>
</evidence>
<keyword evidence="4" id="KW-0479">Metal-binding</keyword>
<dbReference type="PANTHER" id="PTHR12001">
    <property type="entry name" value="GERANYLGERANYL PYROPHOSPHATE SYNTHASE"/>
    <property type="match status" value="1"/>
</dbReference>
<dbReference type="PANTHER" id="PTHR12001:SF85">
    <property type="entry name" value="SHORT CHAIN ISOPRENYL DIPHOSPHATE SYNTHASE"/>
    <property type="match status" value="1"/>
</dbReference>
<dbReference type="InterPro" id="IPR000092">
    <property type="entry name" value="Polyprenyl_synt"/>
</dbReference>
<evidence type="ECO:0000256" key="2">
    <source>
        <dbReference type="ARBA" id="ARBA00006706"/>
    </source>
</evidence>
<dbReference type="InterPro" id="IPR033749">
    <property type="entry name" value="Polyprenyl_synt_CS"/>
</dbReference>
<evidence type="ECO:0000256" key="5">
    <source>
        <dbReference type="ARBA" id="ARBA00022842"/>
    </source>
</evidence>
<accession>A0ABZ1MLK2</accession>
<evidence type="ECO:0000256" key="1">
    <source>
        <dbReference type="ARBA" id="ARBA00001946"/>
    </source>
</evidence>
<comment type="cofactor">
    <cofactor evidence="1">
        <name>Mg(2+)</name>
        <dbReference type="ChEBI" id="CHEBI:18420"/>
    </cofactor>
</comment>
<dbReference type="Pfam" id="PF00348">
    <property type="entry name" value="polyprenyl_synt"/>
    <property type="match status" value="1"/>
</dbReference>
<proteinExistence type="inferred from homology"/>
<dbReference type="Proteomes" id="UP001621512">
    <property type="component" value="Chromosome"/>
</dbReference>
<evidence type="ECO:0000256" key="4">
    <source>
        <dbReference type="ARBA" id="ARBA00022723"/>
    </source>
</evidence>
<dbReference type="PROSITE" id="PS00444">
    <property type="entry name" value="POLYPRENYL_SYNTHASE_2"/>
    <property type="match status" value="1"/>
</dbReference>
<dbReference type="CDD" id="cd00685">
    <property type="entry name" value="Trans_IPPS_HT"/>
    <property type="match status" value="1"/>
</dbReference>
<dbReference type="EMBL" id="CP108341">
    <property type="protein sequence ID" value="WTW27479.1"/>
    <property type="molecule type" value="Genomic_DNA"/>
</dbReference>
<sequence length="355" mass="38044">MASDRWEPTAFKVRVDEVLREFVGEEADAFAAIDPVLGSVAENLESAVAEGKRLRAAFCYWGWRAAGQPDSGALVRAAASMELVHAAAVVHDDLIDDSPLRHGRPTAHVALRAAVGSRPDADTAARSLAMLVGDLLMALAGQLFATSGLPAAYLVRARPLWSLMARELIAGECLEILRTGAGPDTAVSLKVIRYKTAKYTVEQPLLIGGVLAGAGARLREGYSAYGLPLGEAFQLRDDLLGLFGDPDHTGKANTDDVRGRRPTALLAETWRLAGEEEREMLRALLGRDDLDSEGLAQDLDAVREVMRRLKAPDRIEDMISARVEEALDALHGLDVPTPSAAALTALAHSAAVRLF</sequence>
<keyword evidence="5" id="KW-0460">Magnesium</keyword>
<gene>
    <name evidence="7" type="ORF">OHU35_16040</name>
</gene>